<keyword evidence="4 6" id="KW-0472">Membrane</keyword>
<comment type="caution">
    <text evidence="8">The sequence shown here is derived from an EMBL/GenBank/DDBJ whole genome shotgun (WGS) entry which is preliminary data.</text>
</comment>
<reference evidence="8 9" key="1">
    <citation type="submission" date="2019-07" db="EMBL/GenBank/DDBJ databases">
        <title>Genomics analysis of Aphanomyces spp. identifies a new class of oomycete effector associated with host adaptation.</title>
        <authorList>
            <person name="Gaulin E."/>
        </authorList>
    </citation>
    <scope>NUCLEOTIDE SEQUENCE [LARGE SCALE GENOMIC DNA]</scope>
    <source>
        <strain evidence="8 9">ATCC 201684</strain>
    </source>
</reference>
<evidence type="ECO:0000313" key="9">
    <source>
        <dbReference type="Proteomes" id="UP000481153"/>
    </source>
</evidence>
<name>A0A6G0XBW4_9STRA</name>
<organism evidence="8 9">
    <name type="scientific">Aphanomyces euteiches</name>
    <dbReference type="NCBI Taxonomy" id="100861"/>
    <lineage>
        <taxon>Eukaryota</taxon>
        <taxon>Sar</taxon>
        <taxon>Stramenopiles</taxon>
        <taxon>Oomycota</taxon>
        <taxon>Saprolegniomycetes</taxon>
        <taxon>Saprolegniales</taxon>
        <taxon>Verrucalvaceae</taxon>
        <taxon>Aphanomyces</taxon>
    </lineage>
</organism>
<protein>
    <recommendedName>
        <fullName evidence="7">Myosin-binding domain-containing protein</fullName>
    </recommendedName>
</protein>
<keyword evidence="2 6" id="KW-0812">Transmembrane</keyword>
<evidence type="ECO:0000313" key="8">
    <source>
        <dbReference type="EMBL" id="KAF0737580.1"/>
    </source>
</evidence>
<sequence>MYQTRHNAALDEYLATVEPDDEAPQTPAKEEARETPKVILNWRRHILQRGLGAIVQAIRIAAPQHTKSDLLKLMDLEPDDEAPQTPAKEEAREAPKVILNWRRHILQRGLGAIVQAIRIAAPQHTKSDLLKLMALKYALQNTSLQLSDTKTPWSAQETLRSFVSKRSLRLCSFGSLLIAVAWAYLTVDLRPWQQQYIFIVAAIILLHVVFPLVDIMIVLVYWIKFSKRCRELSSQLERLQTLMIELETTCNQCLRAVKSAAVAQRGYLLDTWMPPISRLEANEASPSMQCLRLRQILHELYVKLPEENSQDPLISIPQMQAGSSAATLLLLSLSNQHKASMQAVQQRIDSLRNGIYDEVSLDQISHRVQWWQARLSHATGLVSKSMEVLPPPDSTEDATQPTQPQDSAVKKSLLQNMQILRNTLDTASAVIFASQQEVMAISNEATGVVQTDALKVAAARTRQLLDECESSWKRWHDMLHVEPVSRVAPPSTTVEENDESMTTELPTEASENSEAMTVSTFTEVFAGFSTGGGEGEDRAIIDADDVHTIATFNHVVHELQDVLDRRPQPQELVKGNDVEPDKGPVENTRPVKSTAAFNLPSVVSSELLGALGKMRQIEESFGEDDE</sequence>
<feature type="compositionally biased region" description="Polar residues" evidence="5">
    <location>
        <begin position="502"/>
        <end position="514"/>
    </location>
</feature>
<dbReference type="EMBL" id="VJMJ01000084">
    <property type="protein sequence ID" value="KAF0737580.1"/>
    <property type="molecule type" value="Genomic_DNA"/>
</dbReference>
<evidence type="ECO:0000259" key="7">
    <source>
        <dbReference type="Pfam" id="PF12632"/>
    </source>
</evidence>
<keyword evidence="9" id="KW-1185">Reference proteome</keyword>
<proteinExistence type="predicted"/>
<evidence type="ECO:0000256" key="5">
    <source>
        <dbReference type="SAM" id="MobiDB-lite"/>
    </source>
</evidence>
<dbReference type="VEuPathDB" id="FungiDB:AeMF1_016475"/>
<dbReference type="Pfam" id="PF12632">
    <property type="entry name" value="Vezatin"/>
    <property type="match status" value="1"/>
</dbReference>
<dbReference type="GO" id="GO:0012505">
    <property type="term" value="C:endomembrane system"/>
    <property type="evidence" value="ECO:0007669"/>
    <property type="project" value="UniProtKB-SubCell"/>
</dbReference>
<feature type="compositionally biased region" description="Polar residues" evidence="5">
    <location>
        <begin position="397"/>
        <end position="406"/>
    </location>
</feature>
<feature type="region of interest" description="Disordered" evidence="5">
    <location>
        <begin position="387"/>
        <end position="407"/>
    </location>
</feature>
<feature type="domain" description="Myosin-binding" evidence="7">
    <location>
        <begin position="191"/>
        <end position="302"/>
    </location>
</feature>
<dbReference type="Proteomes" id="UP000481153">
    <property type="component" value="Unassembled WGS sequence"/>
</dbReference>
<feature type="region of interest" description="Disordered" evidence="5">
    <location>
        <begin position="1"/>
        <end position="33"/>
    </location>
</feature>
<feature type="compositionally biased region" description="Basic and acidic residues" evidence="5">
    <location>
        <begin position="567"/>
        <end position="584"/>
    </location>
</feature>
<feature type="transmembrane region" description="Helical" evidence="6">
    <location>
        <begin position="197"/>
        <end position="223"/>
    </location>
</feature>
<evidence type="ECO:0000256" key="4">
    <source>
        <dbReference type="ARBA" id="ARBA00023136"/>
    </source>
</evidence>
<gene>
    <name evidence="8" type="ORF">Ae201684_006735</name>
</gene>
<feature type="transmembrane region" description="Helical" evidence="6">
    <location>
        <begin position="167"/>
        <end position="185"/>
    </location>
</feature>
<keyword evidence="3 6" id="KW-1133">Transmembrane helix</keyword>
<feature type="region of interest" description="Disordered" evidence="5">
    <location>
        <begin position="489"/>
        <end position="514"/>
    </location>
</feature>
<evidence type="ECO:0000256" key="3">
    <source>
        <dbReference type="ARBA" id="ARBA00022989"/>
    </source>
</evidence>
<dbReference type="AlphaFoldDB" id="A0A6G0XBW4"/>
<comment type="subcellular location">
    <subcellularLocation>
        <location evidence="1">Endomembrane system</location>
    </subcellularLocation>
</comment>
<evidence type="ECO:0000256" key="1">
    <source>
        <dbReference type="ARBA" id="ARBA00004308"/>
    </source>
</evidence>
<evidence type="ECO:0000256" key="6">
    <source>
        <dbReference type="SAM" id="Phobius"/>
    </source>
</evidence>
<dbReference type="GO" id="GO:0017022">
    <property type="term" value="F:myosin binding"/>
    <property type="evidence" value="ECO:0007669"/>
    <property type="project" value="InterPro"/>
</dbReference>
<dbReference type="InterPro" id="IPR026859">
    <property type="entry name" value="Myosin-bd"/>
</dbReference>
<feature type="region of interest" description="Disordered" evidence="5">
    <location>
        <begin position="567"/>
        <end position="591"/>
    </location>
</feature>
<accession>A0A6G0XBW4</accession>
<evidence type="ECO:0000256" key="2">
    <source>
        <dbReference type="ARBA" id="ARBA00022692"/>
    </source>
</evidence>